<name>A0ABV7ZEG1_9DEIO</name>
<sequence length="138" mass="13942">MRPRALLLGSALALSSTAGAAVWLGADAGIGGFGVHAGTSVLSIPLVGRLGLEGSAEKGWTSAIANRYAAGITLRDLNIPISRVDAFATVGAEYRNSFALYGEGGLRGPLLGPAGWRAYVRGSTAGTLGAGVGIELRF</sequence>
<protein>
    <submittedName>
        <fullName evidence="2">Uncharacterized protein</fullName>
    </submittedName>
</protein>
<organism evidence="2 3">
    <name type="scientific">Deinococcus rufus</name>
    <dbReference type="NCBI Taxonomy" id="2136097"/>
    <lineage>
        <taxon>Bacteria</taxon>
        <taxon>Thermotogati</taxon>
        <taxon>Deinococcota</taxon>
        <taxon>Deinococci</taxon>
        <taxon>Deinococcales</taxon>
        <taxon>Deinococcaceae</taxon>
        <taxon>Deinococcus</taxon>
    </lineage>
</organism>
<dbReference type="RefSeq" id="WP_295816163.1">
    <property type="nucleotide sequence ID" value="NZ_JBHRZG010000024.1"/>
</dbReference>
<evidence type="ECO:0000313" key="3">
    <source>
        <dbReference type="Proteomes" id="UP001595803"/>
    </source>
</evidence>
<dbReference type="EMBL" id="JBHRZG010000024">
    <property type="protein sequence ID" value="MFC3835027.1"/>
    <property type="molecule type" value="Genomic_DNA"/>
</dbReference>
<dbReference type="Proteomes" id="UP001595803">
    <property type="component" value="Unassembled WGS sequence"/>
</dbReference>
<proteinExistence type="predicted"/>
<gene>
    <name evidence="2" type="ORF">ACFOSB_19375</name>
</gene>
<evidence type="ECO:0000256" key="1">
    <source>
        <dbReference type="SAM" id="SignalP"/>
    </source>
</evidence>
<feature type="chain" id="PRO_5046005840" evidence="1">
    <location>
        <begin position="21"/>
        <end position="138"/>
    </location>
</feature>
<keyword evidence="3" id="KW-1185">Reference proteome</keyword>
<comment type="caution">
    <text evidence="2">The sequence shown here is derived from an EMBL/GenBank/DDBJ whole genome shotgun (WGS) entry which is preliminary data.</text>
</comment>
<accession>A0ABV7ZEG1</accession>
<keyword evidence="1" id="KW-0732">Signal</keyword>
<reference evidence="3" key="1">
    <citation type="journal article" date="2019" name="Int. J. Syst. Evol. Microbiol.">
        <title>The Global Catalogue of Microorganisms (GCM) 10K type strain sequencing project: providing services to taxonomists for standard genome sequencing and annotation.</title>
        <authorList>
            <consortium name="The Broad Institute Genomics Platform"/>
            <consortium name="The Broad Institute Genome Sequencing Center for Infectious Disease"/>
            <person name="Wu L."/>
            <person name="Ma J."/>
        </authorList>
    </citation>
    <scope>NUCLEOTIDE SEQUENCE [LARGE SCALE GENOMIC DNA]</scope>
    <source>
        <strain evidence="3">CCTCC AB 2017081</strain>
    </source>
</reference>
<evidence type="ECO:0000313" key="2">
    <source>
        <dbReference type="EMBL" id="MFC3835027.1"/>
    </source>
</evidence>
<feature type="signal peptide" evidence="1">
    <location>
        <begin position="1"/>
        <end position="20"/>
    </location>
</feature>